<dbReference type="EMBL" id="BAAFJT010000321">
    <property type="protein sequence ID" value="GAB0209912.1"/>
    <property type="molecule type" value="Genomic_DNA"/>
</dbReference>
<dbReference type="Pfam" id="PF00078">
    <property type="entry name" value="RVT_1"/>
    <property type="match status" value="1"/>
</dbReference>
<accession>A0ABC9YK12</accession>
<dbReference type="Proteomes" id="UP001623348">
    <property type="component" value="Unassembled WGS sequence"/>
</dbReference>
<dbReference type="CDD" id="cd01650">
    <property type="entry name" value="RT_nLTR_like"/>
    <property type="match status" value="1"/>
</dbReference>
<proteinExistence type="predicted"/>
<feature type="region of interest" description="Disordered" evidence="1">
    <location>
        <begin position="1"/>
        <end position="48"/>
    </location>
</feature>
<organism evidence="3 4">
    <name type="scientific">Grus japonensis</name>
    <name type="common">Japanese crane</name>
    <name type="synonym">Red-crowned crane</name>
    <dbReference type="NCBI Taxonomy" id="30415"/>
    <lineage>
        <taxon>Eukaryota</taxon>
        <taxon>Metazoa</taxon>
        <taxon>Chordata</taxon>
        <taxon>Craniata</taxon>
        <taxon>Vertebrata</taxon>
        <taxon>Euteleostomi</taxon>
        <taxon>Archelosauria</taxon>
        <taxon>Archosauria</taxon>
        <taxon>Dinosauria</taxon>
        <taxon>Saurischia</taxon>
        <taxon>Theropoda</taxon>
        <taxon>Coelurosauria</taxon>
        <taxon>Aves</taxon>
        <taxon>Neognathae</taxon>
        <taxon>Neoaves</taxon>
        <taxon>Gruiformes</taxon>
        <taxon>Gruidae</taxon>
        <taxon>Grus</taxon>
    </lineage>
</organism>
<gene>
    <name evidence="3" type="ORF">GRJ2_003456900</name>
</gene>
<name>A0ABC9YK12_GRUJA</name>
<reference evidence="3 4" key="1">
    <citation type="submission" date="2024-06" db="EMBL/GenBank/DDBJ databases">
        <title>The draft genome of Grus japonensis, version 3.</title>
        <authorList>
            <person name="Nabeshima K."/>
            <person name="Suzuki S."/>
            <person name="Onuma M."/>
        </authorList>
    </citation>
    <scope>NUCLEOTIDE SEQUENCE [LARGE SCALE GENOMIC DNA]</scope>
    <source>
        <strain evidence="3 4">451A</strain>
    </source>
</reference>
<evidence type="ECO:0000313" key="3">
    <source>
        <dbReference type="EMBL" id="GAB0209912.1"/>
    </source>
</evidence>
<evidence type="ECO:0000256" key="1">
    <source>
        <dbReference type="SAM" id="MobiDB-lite"/>
    </source>
</evidence>
<dbReference type="AlphaFoldDB" id="A0ABC9YK12"/>
<comment type="caution">
    <text evidence="3">The sequence shown here is derived from an EMBL/GenBank/DDBJ whole genome shotgun (WGS) entry which is preliminary data.</text>
</comment>
<protein>
    <submittedName>
        <fullName evidence="3">Mitochondrial enolase superfamily member 1</fullName>
    </submittedName>
</protein>
<dbReference type="InterPro" id="IPR000477">
    <property type="entry name" value="RT_dom"/>
</dbReference>
<sequence>MKWPGHSPSYLRSPGSPVKFPPTGRGGNITPIFKKGKKEDPGNYRPVSLTSVPGKIMEQTLLETMLRHIENKEVIGDSQHGFTRGKSCLTNLVAFYDGVTALVDKGRATDVISLDLCKAFDPVPHDILVSKLERHGFDGWTTRWIRNWLDGRTQRVVVNGLMEISDEWHSSGVNIGIGTVYHLCRRHGQWDRVHPQQVCQRHQAVWCGQHTGGKGCRPEGP</sequence>
<dbReference type="PANTHER" id="PTHR33332">
    <property type="entry name" value="REVERSE TRANSCRIPTASE DOMAIN-CONTAINING PROTEIN"/>
    <property type="match status" value="1"/>
</dbReference>
<evidence type="ECO:0000259" key="2">
    <source>
        <dbReference type="Pfam" id="PF00078"/>
    </source>
</evidence>
<dbReference type="InterPro" id="IPR043502">
    <property type="entry name" value="DNA/RNA_pol_sf"/>
</dbReference>
<dbReference type="SUPFAM" id="SSF56672">
    <property type="entry name" value="DNA/RNA polymerases"/>
    <property type="match status" value="1"/>
</dbReference>
<keyword evidence="4" id="KW-1185">Reference proteome</keyword>
<evidence type="ECO:0000313" key="4">
    <source>
        <dbReference type="Proteomes" id="UP001623348"/>
    </source>
</evidence>
<feature type="domain" description="Reverse transcriptase" evidence="2">
    <location>
        <begin position="37"/>
        <end position="157"/>
    </location>
</feature>